<evidence type="ECO:0000256" key="3">
    <source>
        <dbReference type="ARBA" id="ARBA00022777"/>
    </source>
</evidence>
<dbReference type="InterPro" id="IPR011009">
    <property type="entry name" value="Kinase-like_dom_sf"/>
</dbReference>
<evidence type="ECO:0000256" key="6">
    <source>
        <dbReference type="SAM" id="MobiDB-lite"/>
    </source>
</evidence>
<dbReference type="Pfam" id="PF00069">
    <property type="entry name" value="Pkinase"/>
    <property type="match status" value="1"/>
</dbReference>
<feature type="region of interest" description="Disordered" evidence="6">
    <location>
        <begin position="393"/>
        <end position="530"/>
    </location>
</feature>
<feature type="compositionally biased region" description="Low complexity" evidence="6">
    <location>
        <begin position="487"/>
        <end position="516"/>
    </location>
</feature>
<dbReference type="PROSITE" id="PS00108">
    <property type="entry name" value="PROTEIN_KINASE_ST"/>
    <property type="match status" value="1"/>
</dbReference>
<accession>A0A4P2QU32</accession>
<dbReference type="GO" id="GO:0004674">
    <property type="term" value="F:protein serine/threonine kinase activity"/>
    <property type="evidence" value="ECO:0007669"/>
    <property type="project" value="UniProtKB-EC"/>
</dbReference>
<feature type="compositionally biased region" description="Low complexity" evidence="6">
    <location>
        <begin position="449"/>
        <end position="473"/>
    </location>
</feature>
<protein>
    <submittedName>
        <fullName evidence="8">Protein kinase</fullName>
        <ecNumber evidence="8">2.7.11.1</ecNumber>
    </submittedName>
</protein>
<feature type="domain" description="Protein kinase" evidence="7">
    <location>
        <begin position="11"/>
        <end position="282"/>
    </location>
</feature>
<dbReference type="CDD" id="cd14014">
    <property type="entry name" value="STKc_PknB_like"/>
    <property type="match status" value="1"/>
</dbReference>
<evidence type="ECO:0000256" key="2">
    <source>
        <dbReference type="ARBA" id="ARBA00022741"/>
    </source>
</evidence>
<dbReference type="RefSeq" id="WP_129577128.1">
    <property type="nucleotide sequence ID" value="NZ_CP012672.1"/>
</dbReference>
<dbReference type="Gene3D" id="3.30.200.20">
    <property type="entry name" value="Phosphorylase Kinase, domain 1"/>
    <property type="match status" value="1"/>
</dbReference>
<dbReference type="InterPro" id="IPR008271">
    <property type="entry name" value="Ser/Thr_kinase_AS"/>
</dbReference>
<keyword evidence="3 8" id="KW-0418">Kinase</keyword>
<keyword evidence="4 5" id="KW-0067">ATP-binding</keyword>
<sequence length="530" mass="53276">MNPGQQVTSTLRLARELGKGAMGSVWVADHLALGTQVAVKFMSPAYADQSGFVERFRREAMAAAQIKSPHVAQVFDHGVTPDGVPYIVMELLEGEDLKSRMQRLGALPPVEVAAIVAQTAKALGRAHQLGIVHRDVKPDNIFLLDVEGELFVKVVDFGVAKRVQGAPQGDLGMTSTGSMLGTPLYMSPEQLLSAKHVDFRADLWGLAVVAYHALTGQVPFRGETLGALSVVLHTGIFTPPSAIRPELSPAIDAWMKRALALDPAARFASARQLAEALEHAVLGLARTPFTTEPSSSGDRVSHGGAPAGGSPPVLFGAPVPPSAGARLSTTGTPSSAPGARLSSTGTPGRTLAGMATSGTDGSRKWAPAILAGALAAGAALSVVVFLVARPSPSVEASSPSADPAPRQAASGAARPAGPAAQGGAVAPGQIAPAEPAAEATVEPAKADTAEAAEGAQPGAAAAQANQAGTAGTPSVQAGAPGPRTGSPAAGKPGATAAPRGAADGRGRAATTGRPAATKPPPPPLEDTIGF</sequence>
<dbReference type="InterPro" id="IPR017441">
    <property type="entry name" value="Protein_kinase_ATP_BS"/>
</dbReference>
<feature type="compositionally biased region" description="Polar residues" evidence="6">
    <location>
        <begin position="288"/>
        <end position="298"/>
    </location>
</feature>
<dbReference type="PANTHER" id="PTHR43289">
    <property type="entry name" value="MITOGEN-ACTIVATED PROTEIN KINASE KINASE KINASE 20-RELATED"/>
    <property type="match status" value="1"/>
</dbReference>
<gene>
    <name evidence="8" type="ORF">SOCE836_059890</name>
</gene>
<dbReference type="InterPro" id="IPR000719">
    <property type="entry name" value="Prot_kinase_dom"/>
</dbReference>
<evidence type="ECO:0000256" key="5">
    <source>
        <dbReference type="PROSITE-ProRule" id="PRU10141"/>
    </source>
</evidence>
<feature type="region of interest" description="Disordered" evidence="6">
    <location>
        <begin position="288"/>
        <end position="362"/>
    </location>
</feature>
<dbReference type="SMART" id="SM00220">
    <property type="entry name" value="S_TKc"/>
    <property type="match status" value="1"/>
</dbReference>
<dbReference type="EMBL" id="CP012672">
    <property type="protein sequence ID" value="AUX33825.1"/>
    <property type="molecule type" value="Genomic_DNA"/>
</dbReference>
<organism evidence="8 9">
    <name type="scientific">Sorangium cellulosum</name>
    <name type="common">Polyangium cellulosum</name>
    <dbReference type="NCBI Taxonomy" id="56"/>
    <lineage>
        <taxon>Bacteria</taxon>
        <taxon>Pseudomonadati</taxon>
        <taxon>Myxococcota</taxon>
        <taxon>Polyangia</taxon>
        <taxon>Polyangiales</taxon>
        <taxon>Polyangiaceae</taxon>
        <taxon>Sorangium</taxon>
    </lineage>
</organism>
<evidence type="ECO:0000256" key="4">
    <source>
        <dbReference type="ARBA" id="ARBA00022840"/>
    </source>
</evidence>
<proteinExistence type="predicted"/>
<feature type="compositionally biased region" description="Low complexity" evidence="6">
    <location>
        <begin position="393"/>
        <end position="443"/>
    </location>
</feature>
<evidence type="ECO:0000313" key="9">
    <source>
        <dbReference type="Proteomes" id="UP000295497"/>
    </source>
</evidence>
<feature type="compositionally biased region" description="Polar residues" evidence="6">
    <location>
        <begin position="327"/>
        <end position="347"/>
    </location>
</feature>
<dbReference type="SUPFAM" id="SSF56112">
    <property type="entry name" value="Protein kinase-like (PK-like)"/>
    <property type="match status" value="1"/>
</dbReference>
<dbReference type="Proteomes" id="UP000295497">
    <property type="component" value="Chromosome"/>
</dbReference>
<feature type="binding site" evidence="5">
    <location>
        <position position="40"/>
    </location>
    <ligand>
        <name>ATP</name>
        <dbReference type="ChEBI" id="CHEBI:30616"/>
    </ligand>
</feature>
<name>A0A4P2QU32_SORCE</name>
<dbReference type="PANTHER" id="PTHR43289:SF6">
    <property type="entry name" value="SERINE_THREONINE-PROTEIN KINASE NEKL-3"/>
    <property type="match status" value="1"/>
</dbReference>
<evidence type="ECO:0000256" key="1">
    <source>
        <dbReference type="ARBA" id="ARBA00022679"/>
    </source>
</evidence>
<evidence type="ECO:0000259" key="7">
    <source>
        <dbReference type="PROSITE" id="PS50011"/>
    </source>
</evidence>
<keyword evidence="2 5" id="KW-0547">Nucleotide-binding</keyword>
<dbReference type="AlphaFoldDB" id="A0A4P2QU32"/>
<dbReference type="EC" id="2.7.11.1" evidence="8"/>
<evidence type="ECO:0000313" key="8">
    <source>
        <dbReference type="EMBL" id="AUX33825.1"/>
    </source>
</evidence>
<dbReference type="GO" id="GO:0005524">
    <property type="term" value="F:ATP binding"/>
    <property type="evidence" value="ECO:0007669"/>
    <property type="project" value="UniProtKB-UniRule"/>
</dbReference>
<dbReference type="Gene3D" id="1.10.510.10">
    <property type="entry name" value="Transferase(Phosphotransferase) domain 1"/>
    <property type="match status" value="1"/>
</dbReference>
<reference evidence="8 9" key="1">
    <citation type="submission" date="2015-09" db="EMBL/GenBank/DDBJ databases">
        <title>Sorangium comparison.</title>
        <authorList>
            <person name="Zaburannyi N."/>
            <person name="Bunk B."/>
            <person name="Overmann J."/>
            <person name="Mueller R."/>
        </authorList>
    </citation>
    <scope>NUCLEOTIDE SEQUENCE [LARGE SCALE GENOMIC DNA]</scope>
    <source>
        <strain evidence="8 9">So ce836</strain>
    </source>
</reference>
<dbReference type="PROSITE" id="PS50011">
    <property type="entry name" value="PROTEIN_KINASE_DOM"/>
    <property type="match status" value="1"/>
</dbReference>
<keyword evidence="1 8" id="KW-0808">Transferase</keyword>
<dbReference type="PROSITE" id="PS00107">
    <property type="entry name" value="PROTEIN_KINASE_ATP"/>
    <property type="match status" value="1"/>
</dbReference>